<dbReference type="OrthoDB" id="8929028at2"/>
<feature type="domain" description="GGDEF" evidence="3">
    <location>
        <begin position="714"/>
        <end position="848"/>
    </location>
</feature>
<dbReference type="SMART" id="SM00267">
    <property type="entry name" value="GGDEF"/>
    <property type="match status" value="1"/>
</dbReference>
<evidence type="ECO:0000313" key="5">
    <source>
        <dbReference type="Proteomes" id="UP000184693"/>
    </source>
</evidence>
<dbReference type="PROSITE" id="PS50112">
    <property type="entry name" value="PAS"/>
    <property type="match status" value="1"/>
</dbReference>
<dbReference type="Gene3D" id="3.30.70.270">
    <property type="match status" value="1"/>
</dbReference>
<evidence type="ECO:0000256" key="1">
    <source>
        <dbReference type="SAM" id="Phobius"/>
    </source>
</evidence>
<dbReference type="NCBIfam" id="TIGR00229">
    <property type="entry name" value="sensory_box"/>
    <property type="match status" value="1"/>
</dbReference>
<evidence type="ECO:0000259" key="2">
    <source>
        <dbReference type="PROSITE" id="PS50112"/>
    </source>
</evidence>
<dbReference type="InterPro" id="IPR013656">
    <property type="entry name" value="PAS_4"/>
</dbReference>
<dbReference type="AlphaFoldDB" id="A0A1N6JXE6"/>
<feature type="transmembrane region" description="Helical" evidence="1">
    <location>
        <begin position="35"/>
        <end position="57"/>
    </location>
</feature>
<dbReference type="GO" id="GO:0003824">
    <property type="term" value="F:catalytic activity"/>
    <property type="evidence" value="ECO:0007669"/>
    <property type="project" value="UniProtKB-ARBA"/>
</dbReference>
<name>A0A1N6JXE6_9BURK</name>
<dbReference type="Gene3D" id="3.30.450.20">
    <property type="entry name" value="PAS domain"/>
    <property type="match status" value="1"/>
</dbReference>
<feature type="transmembrane region" description="Helical" evidence="1">
    <location>
        <begin position="205"/>
        <end position="226"/>
    </location>
</feature>
<dbReference type="PANTHER" id="PTHR44757">
    <property type="entry name" value="DIGUANYLATE CYCLASE DGCP"/>
    <property type="match status" value="1"/>
</dbReference>
<dbReference type="InterPro" id="IPR000160">
    <property type="entry name" value="GGDEF_dom"/>
</dbReference>
<feature type="transmembrane region" description="Helical" evidence="1">
    <location>
        <begin position="69"/>
        <end position="85"/>
    </location>
</feature>
<feature type="transmembrane region" description="Helical" evidence="1">
    <location>
        <begin position="97"/>
        <end position="117"/>
    </location>
</feature>
<keyword evidence="1" id="KW-0472">Membrane</keyword>
<dbReference type="SUPFAM" id="SSF55785">
    <property type="entry name" value="PYP-like sensor domain (PAS domain)"/>
    <property type="match status" value="1"/>
</dbReference>
<dbReference type="InterPro" id="IPR035965">
    <property type="entry name" value="PAS-like_dom_sf"/>
</dbReference>
<dbReference type="SUPFAM" id="SSF55073">
    <property type="entry name" value="Nucleotide cyclase"/>
    <property type="match status" value="1"/>
</dbReference>
<feature type="transmembrane region" description="Helical" evidence="1">
    <location>
        <begin position="141"/>
        <end position="163"/>
    </location>
</feature>
<gene>
    <name evidence="4" type="ORF">SAMN05444168_5360</name>
</gene>
<proteinExistence type="predicted"/>
<dbReference type="InterPro" id="IPR052155">
    <property type="entry name" value="Biofilm_reg_signaling"/>
</dbReference>
<protein>
    <submittedName>
        <fullName evidence="4">PAS domain S-box-containing protein/diguanylate cyclase (GGDEF) domain-containing protein</fullName>
    </submittedName>
</protein>
<feature type="transmembrane region" description="Helical" evidence="1">
    <location>
        <begin position="518"/>
        <end position="538"/>
    </location>
</feature>
<evidence type="ECO:0000313" key="4">
    <source>
        <dbReference type="EMBL" id="SIO49010.1"/>
    </source>
</evidence>
<dbReference type="InterPro" id="IPR029787">
    <property type="entry name" value="Nucleotide_cyclase"/>
</dbReference>
<dbReference type="CDD" id="cd01949">
    <property type="entry name" value="GGDEF"/>
    <property type="match status" value="1"/>
</dbReference>
<dbReference type="InterPro" id="IPR000014">
    <property type="entry name" value="PAS"/>
</dbReference>
<dbReference type="PROSITE" id="PS50887">
    <property type="entry name" value="GGDEF"/>
    <property type="match status" value="1"/>
</dbReference>
<keyword evidence="1" id="KW-0812">Transmembrane</keyword>
<feature type="transmembrane region" description="Helical" evidence="1">
    <location>
        <begin position="175"/>
        <end position="199"/>
    </location>
</feature>
<dbReference type="NCBIfam" id="TIGR00254">
    <property type="entry name" value="GGDEF"/>
    <property type="match status" value="1"/>
</dbReference>
<dbReference type="InterPro" id="IPR043128">
    <property type="entry name" value="Rev_trsase/Diguanyl_cyclase"/>
</dbReference>
<dbReference type="SMART" id="SM00091">
    <property type="entry name" value="PAS"/>
    <property type="match status" value="1"/>
</dbReference>
<dbReference type="RefSeq" id="WP_083611613.1">
    <property type="nucleotide sequence ID" value="NZ_FSRM01000002.1"/>
</dbReference>
<evidence type="ECO:0000259" key="3">
    <source>
        <dbReference type="PROSITE" id="PS50887"/>
    </source>
</evidence>
<dbReference type="EMBL" id="FSRM01000002">
    <property type="protein sequence ID" value="SIO49010.1"/>
    <property type="molecule type" value="Genomic_DNA"/>
</dbReference>
<feature type="transmembrane region" description="Helical" evidence="1">
    <location>
        <begin position="246"/>
        <end position="268"/>
    </location>
</feature>
<dbReference type="Proteomes" id="UP000184693">
    <property type="component" value="Unassembled WGS sequence"/>
</dbReference>
<dbReference type="Pfam" id="PF08448">
    <property type="entry name" value="PAS_4"/>
    <property type="match status" value="1"/>
</dbReference>
<feature type="domain" description="PAS" evidence="2">
    <location>
        <begin position="559"/>
        <end position="629"/>
    </location>
</feature>
<reference evidence="4 5" key="1">
    <citation type="submission" date="2016-11" db="EMBL/GenBank/DDBJ databases">
        <authorList>
            <person name="Jaros S."/>
            <person name="Januszkiewicz K."/>
            <person name="Wedrychowicz H."/>
        </authorList>
    </citation>
    <scope>NUCLEOTIDE SEQUENCE [LARGE SCALE GENOMIC DNA]</scope>
    <source>
        <strain evidence="4 5">GAS86</strain>
    </source>
</reference>
<dbReference type="Pfam" id="PF00990">
    <property type="entry name" value="GGDEF"/>
    <property type="match status" value="1"/>
</dbReference>
<dbReference type="PANTHER" id="PTHR44757:SF2">
    <property type="entry name" value="BIOFILM ARCHITECTURE MAINTENANCE PROTEIN MBAA"/>
    <property type="match status" value="1"/>
</dbReference>
<accession>A0A1N6JXE6</accession>
<keyword evidence="1" id="KW-1133">Transmembrane helix</keyword>
<dbReference type="FunFam" id="3.30.70.270:FF:000001">
    <property type="entry name" value="Diguanylate cyclase domain protein"/>
    <property type="match status" value="1"/>
</dbReference>
<dbReference type="CDD" id="cd00130">
    <property type="entry name" value="PAS"/>
    <property type="match status" value="1"/>
</dbReference>
<organism evidence="4 5">
    <name type="scientific">Paraburkholderia phenazinium</name>
    <dbReference type="NCBI Taxonomy" id="60549"/>
    <lineage>
        <taxon>Bacteria</taxon>
        <taxon>Pseudomonadati</taxon>
        <taxon>Pseudomonadota</taxon>
        <taxon>Betaproteobacteria</taxon>
        <taxon>Burkholderiales</taxon>
        <taxon>Burkholderiaceae</taxon>
        <taxon>Paraburkholderia</taxon>
    </lineage>
</organism>
<sequence>MNWSIPRRPGGRAITYLLARAFIGRKLRACSDALVSCRGAAWLLFAGAVYELSLALLHVAGMTQTCSDVLPFNAFCFLVASIGMLRETGGSVRSTRLSLIAPFTLMCGGAVVLVEWLQRLGFSLDARYLDRLLADPASQSYPVAALTAIGFVFCGGALLHLRGLAAPRNAVGPRVFIYGTILTGIIGLLCQSMAIGGLWRWGELFVVAPLNGTGFVLAGATLWCVWAKRQPGVSILGESANARVPVIAALVVVSSALAVGVMLASLMVRSDEATERSELLSDTVEQAATLSVILQNTQEHANAFATRQQSRLQHTPCAGSPESCAAALDMSAYVGPDAFASIRLVGSDGRVLSSAGRRLATPDQIVPVRPSAGQPRVKAQLLWHAGFVYRQRSELLLQDAAGLPVQFALETEQTLPILDSMAATRSREGRRSVLCGLDGRLLRCFAATASELPHNLVIDPALGNRPLITPAFHGEAGTQRHRDSRSDDVVVAYAPVGTTGLATASKIRTEVFLAPVQHALLVAVGVMALCALAGTLFLRARIVPIVKAQHSAAGTAARSEAQLRAITDALPSLVGYVDTSETYRYANAAFATMLGTPPEEVIGRTMREHLGDAQYQISERYVQRALAGEPQQLERSVMSPHGSIYVDVRYIPHRNAEERVDGFHVVVTDITARVEQVTALERAAKIDPLTGSANRRAFMHAVGDAVNDRRRHGTRVGLCYIDVDHFKIINDTYGHAAGDEVLRVVAQRLRTATRDDDLVGRLGGDEFVVLLGRLRDDDAARVVARKLVDAFSTPVTFRGQAIPVSISVGVALDEEGTRYTPDELLQAADCALYEVKRNGRASWRLATAAAHGPVDRAED</sequence>